<evidence type="ECO:0000259" key="9">
    <source>
        <dbReference type="Pfam" id="PF13249"/>
    </source>
</evidence>
<gene>
    <name evidence="10" type="ORF">M501DRAFT_1019853</name>
</gene>
<dbReference type="NCBIfam" id="TIGR01787">
    <property type="entry name" value="squalene_cyclas"/>
    <property type="match status" value="1"/>
</dbReference>
<dbReference type="Gene3D" id="1.50.10.20">
    <property type="match status" value="2"/>
</dbReference>
<organism evidence="10 11">
    <name type="scientific">Patellaria atrata CBS 101060</name>
    <dbReference type="NCBI Taxonomy" id="1346257"/>
    <lineage>
        <taxon>Eukaryota</taxon>
        <taxon>Fungi</taxon>
        <taxon>Dikarya</taxon>
        <taxon>Ascomycota</taxon>
        <taxon>Pezizomycotina</taxon>
        <taxon>Dothideomycetes</taxon>
        <taxon>Dothideomycetes incertae sedis</taxon>
        <taxon>Patellariales</taxon>
        <taxon>Patellariaceae</taxon>
        <taxon>Patellaria</taxon>
    </lineage>
</organism>
<dbReference type="GO" id="GO:0006696">
    <property type="term" value="P:ergosterol biosynthetic process"/>
    <property type="evidence" value="ECO:0007669"/>
    <property type="project" value="TreeGrafter"/>
</dbReference>
<dbReference type="FunFam" id="1.50.10.20:FF:000003">
    <property type="entry name" value="Terpene cyclase/mutase family member"/>
    <property type="match status" value="1"/>
</dbReference>
<dbReference type="PANTHER" id="PTHR11764">
    <property type="entry name" value="TERPENE CYCLASE/MUTASE FAMILY MEMBER"/>
    <property type="match status" value="1"/>
</dbReference>
<evidence type="ECO:0000259" key="8">
    <source>
        <dbReference type="Pfam" id="PF13243"/>
    </source>
</evidence>
<keyword evidence="4" id="KW-0752">Steroid biosynthesis</keyword>
<protein>
    <recommendedName>
        <fullName evidence="7">Terpene cyclase/mutase family member</fullName>
        <ecNumber evidence="7">5.4.99.-</ecNumber>
    </recommendedName>
</protein>
<dbReference type="SFLD" id="SFLDG01016">
    <property type="entry name" value="Prenyltransferase_Like_2"/>
    <property type="match status" value="1"/>
</dbReference>
<dbReference type="InterPro" id="IPR032697">
    <property type="entry name" value="SQ_cyclase_N"/>
</dbReference>
<dbReference type="OrthoDB" id="21502at2759"/>
<dbReference type="Gene3D" id="6.20.120.20">
    <property type="match status" value="1"/>
</dbReference>
<proteinExistence type="inferred from homology"/>
<dbReference type="SUPFAM" id="SSF48239">
    <property type="entry name" value="Terpenoid cyclases/Protein prenyltransferases"/>
    <property type="match status" value="2"/>
</dbReference>
<feature type="domain" description="Squalene cyclase C-terminal" evidence="8">
    <location>
        <begin position="390"/>
        <end position="721"/>
    </location>
</feature>
<dbReference type="AlphaFoldDB" id="A0A9P4VN51"/>
<dbReference type="InterPro" id="IPR008930">
    <property type="entry name" value="Terpenoid_cyclase/PrenylTrfase"/>
</dbReference>
<keyword evidence="3" id="KW-0677">Repeat</keyword>
<dbReference type="Pfam" id="PF13249">
    <property type="entry name" value="SQHop_cyclase_N"/>
    <property type="match status" value="1"/>
</dbReference>
<dbReference type="GO" id="GO:0005811">
    <property type="term" value="C:lipid droplet"/>
    <property type="evidence" value="ECO:0007669"/>
    <property type="project" value="InterPro"/>
</dbReference>
<evidence type="ECO:0000256" key="6">
    <source>
        <dbReference type="ARBA" id="ARBA00023235"/>
    </source>
</evidence>
<name>A0A9P4VN51_9PEZI</name>
<feature type="domain" description="Squalene cyclase N-terminal" evidence="9">
    <location>
        <begin position="86"/>
        <end position="357"/>
    </location>
</feature>
<keyword evidence="5" id="KW-0443">Lipid metabolism</keyword>
<reference evidence="10" key="1">
    <citation type="journal article" date="2020" name="Stud. Mycol.">
        <title>101 Dothideomycetes genomes: a test case for predicting lifestyles and emergence of pathogens.</title>
        <authorList>
            <person name="Haridas S."/>
            <person name="Albert R."/>
            <person name="Binder M."/>
            <person name="Bloem J."/>
            <person name="Labutti K."/>
            <person name="Salamov A."/>
            <person name="Andreopoulos B."/>
            <person name="Baker S."/>
            <person name="Barry K."/>
            <person name="Bills G."/>
            <person name="Bluhm B."/>
            <person name="Cannon C."/>
            <person name="Castanera R."/>
            <person name="Culley D."/>
            <person name="Daum C."/>
            <person name="Ezra D."/>
            <person name="Gonzalez J."/>
            <person name="Henrissat B."/>
            <person name="Kuo A."/>
            <person name="Liang C."/>
            <person name="Lipzen A."/>
            <person name="Lutzoni F."/>
            <person name="Magnuson J."/>
            <person name="Mondo S."/>
            <person name="Nolan M."/>
            <person name="Ohm R."/>
            <person name="Pangilinan J."/>
            <person name="Park H.-J."/>
            <person name="Ramirez L."/>
            <person name="Alfaro M."/>
            <person name="Sun H."/>
            <person name="Tritt A."/>
            <person name="Yoshinaga Y."/>
            <person name="Zwiers L.-H."/>
            <person name="Turgeon B."/>
            <person name="Goodwin S."/>
            <person name="Spatafora J."/>
            <person name="Crous P."/>
            <person name="Grigoriev I."/>
        </authorList>
    </citation>
    <scope>NUCLEOTIDE SEQUENCE</scope>
    <source>
        <strain evidence="10">CBS 101060</strain>
    </source>
</reference>
<dbReference type="EMBL" id="MU006109">
    <property type="protein sequence ID" value="KAF2835332.1"/>
    <property type="molecule type" value="Genomic_DNA"/>
</dbReference>
<keyword evidence="2" id="KW-0444">Lipid biosynthesis</keyword>
<dbReference type="InterPro" id="IPR018333">
    <property type="entry name" value="Squalene_cyclase"/>
</dbReference>
<sequence>MIKGDGSTIGRADFSDTTEAREYKTDLTRWRLRVENGRHMWTYLSDDEASEEPQSFLEKYWLGLPFEMPTLPRAQRPLQAIENGWEFFKRLQAQDGHWGCNDDGPLFVTSAIVIVNFIMGNSFEPHMRREMCRYLMNVSNEDGGWGLFIQSPSTVFGTVMNYITLRILGVSPKHSVLTKARSALTRMGGILTTPTWGKFWLCVLGVYEWDGMTPLPPELLLTPSMLPLSPGQWWVHTRNVFISMSYFYGHKFVMQLNDLTRDLRRELYDRPYEHIDWPAQRNNISKFDRLAPITFTQRTVATMLQIHERLRLPFLRRWALEEALFQIEAEVRNTNYLCIAPVSFASNMLAMFHAHGPDSHWVRGMRERIIDPMWMCREGLAASGTNGTSLWDTVFTLQATIDSEIAIHPENSEILRTALEFIDNTQIRENPLGLNRVYRQATKGGWPFSTRDQSYVVSDTTAEAVKVVVLLQQAQLVPKLISDERLKQAVDLVLKMENNGGGYSAYEPIRGPLCLELMNITELYENVMTDQLYPECTGSVMTSLTTFAKAYPDYRTNDIQNCIDRCVNYLLSAQYPNGGWFASWGVCFTYATMFALQGLASVDVSERISVACKSACNFLLSHQNPDGGWGESLESARTKQYVQDPAGSQVTNTSYAVIGLMAANCTNHMAIKRGIAYLMEQQQQTGDWLPGALEGVFAPPGGMRYPNYKFHFTLSALGRFAKLYGNEQLLY</sequence>
<comment type="caution">
    <text evidence="10">The sequence shown here is derived from an EMBL/GenBank/DDBJ whole genome shotgun (WGS) entry which is preliminary data.</text>
</comment>
<evidence type="ECO:0000313" key="11">
    <source>
        <dbReference type="Proteomes" id="UP000799429"/>
    </source>
</evidence>
<dbReference type="CDD" id="cd02892">
    <property type="entry name" value="SQCY_1"/>
    <property type="match status" value="1"/>
</dbReference>
<dbReference type="GO" id="GO:0016104">
    <property type="term" value="P:triterpenoid biosynthetic process"/>
    <property type="evidence" value="ECO:0007669"/>
    <property type="project" value="InterPro"/>
</dbReference>
<accession>A0A9P4VN51</accession>
<dbReference type="EC" id="5.4.99.-" evidence="7"/>
<dbReference type="GO" id="GO:0000250">
    <property type="term" value="F:lanosterol synthase activity"/>
    <property type="evidence" value="ECO:0007669"/>
    <property type="project" value="TreeGrafter"/>
</dbReference>
<dbReference type="InterPro" id="IPR032696">
    <property type="entry name" value="SQ_cyclase_C"/>
</dbReference>
<evidence type="ECO:0000313" key="10">
    <source>
        <dbReference type="EMBL" id="KAF2835332.1"/>
    </source>
</evidence>
<keyword evidence="11" id="KW-1185">Reference proteome</keyword>
<dbReference type="Pfam" id="PF13243">
    <property type="entry name" value="SQHop_cyclase_C"/>
    <property type="match status" value="1"/>
</dbReference>
<dbReference type="FunFam" id="1.50.10.20:FF:000002">
    <property type="entry name" value="Terpene cyclase/mutase family member"/>
    <property type="match status" value="1"/>
</dbReference>
<evidence type="ECO:0000256" key="3">
    <source>
        <dbReference type="ARBA" id="ARBA00022737"/>
    </source>
</evidence>
<evidence type="ECO:0000256" key="4">
    <source>
        <dbReference type="ARBA" id="ARBA00022955"/>
    </source>
</evidence>
<evidence type="ECO:0000256" key="2">
    <source>
        <dbReference type="ARBA" id="ARBA00022516"/>
    </source>
</evidence>
<dbReference type="Proteomes" id="UP000799429">
    <property type="component" value="Unassembled WGS sequence"/>
</dbReference>
<dbReference type="PANTHER" id="PTHR11764:SF20">
    <property type="entry name" value="LANOSTEROL SYNTHASE"/>
    <property type="match status" value="1"/>
</dbReference>
<keyword evidence="6 7" id="KW-0413">Isomerase</keyword>
<evidence type="ECO:0000256" key="7">
    <source>
        <dbReference type="RuleBase" id="RU362003"/>
    </source>
</evidence>
<evidence type="ECO:0000256" key="1">
    <source>
        <dbReference type="ARBA" id="ARBA00009755"/>
    </source>
</evidence>
<comment type="similarity">
    <text evidence="1 7">Belongs to the terpene cyclase/mutase family.</text>
</comment>
<evidence type="ECO:0000256" key="5">
    <source>
        <dbReference type="ARBA" id="ARBA00023098"/>
    </source>
</evidence>